<evidence type="ECO:0000256" key="1">
    <source>
        <dbReference type="SAM" id="MobiDB-lite"/>
    </source>
</evidence>
<feature type="compositionally biased region" description="Low complexity" evidence="1">
    <location>
        <begin position="94"/>
        <end position="114"/>
    </location>
</feature>
<sequence>MITRSVSVSNPEVPVAKFSFLLGFGAGYVLGARAGRERYEQIVGLWSDAKDNPQLQGLAGMAQARADDVVSSVKSKMGRDTGADSDGALSARSTGTTTIPPATTTEAPDLTALPADPPPVG</sequence>
<reference evidence="2 3" key="1">
    <citation type="submission" date="2016-11" db="EMBL/GenBank/DDBJ databases">
        <authorList>
            <person name="Jaros S."/>
            <person name="Januszkiewicz K."/>
            <person name="Wedrychowicz H."/>
        </authorList>
    </citation>
    <scope>NUCLEOTIDE SEQUENCE [LARGE SCALE GENOMIC DNA]</scope>
    <source>
        <strain evidence="2 3">DSM 45408</strain>
    </source>
</reference>
<dbReference type="Proteomes" id="UP000184471">
    <property type="component" value="Unassembled WGS sequence"/>
</dbReference>
<dbReference type="STRING" id="1070870.SAMN05444351_1334"/>
<name>A0A1M5FPC6_9ACTN</name>
<dbReference type="EMBL" id="FQVX01000001">
    <property type="protein sequence ID" value="SHF93355.1"/>
    <property type="molecule type" value="Genomic_DNA"/>
</dbReference>
<evidence type="ECO:0008006" key="4">
    <source>
        <dbReference type="Google" id="ProtNLM"/>
    </source>
</evidence>
<organism evidence="2 3">
    <name type="scientific">Geodermatophilus nigrescens</name>
    <dbReference type="NCBI Taxonomy" id="1070870"/>
    <lineage>
        <taxon>Bacteria</taxon>
        <taxon>Bacillati</taxon>
        <taxon>Actinomycetota</taxon>
        <taxon>Actinomycetes</taxon>
        <taxon>Geodermatophilales</taxon>
        <taxon>Geodermatophilaceae</taxon>
        <taxon>Geodermatophilus</taxon>
    </lineage>
</organism>
<gene>
    <name evidence="2" type="ORF">SAMN05444351_1334</name>
</gene>
<evidence type="ECO:0000313" key="3">
    <source>
        <dbReference type="Proteomes" id="UP000184471"/>
    </source>
</evidence>
<dbReference type="AlphaFoldDB" id="A0A1M5FPC6"/>
<protein>
    <recommendedName>
        <fullName evidence="4">YtxH domain-containing protein</fullName>
    </recommendedName>
</protein>
<keyword evidence="3" id="KW-1185">Reference proteome</keyword>
<evidence type="ECO:0000313" key="2">
    <source>
        <dbReference type="EMBL" id="SHF93355.1"/>
    </source>
</evidence>
<accession>A0A1M5FPC6</accession>
<feature type="region of interest" description="Disordered" evidence="1">
    <location>
        <begin position="72"/>
        <end position="121"/>
    </location>
</feature>
<proteinExistence type="predicted"/>